<keyword evidence="3" id="KW-0378">Hydrolase</keyword>
<dbReference type="EC" id="3.4.22.49" evidence="2"/>
<feature type="region of interest" description="Disordered" evidence="5">
    <location>
        <begin position="52"/>
        <end position="74"/>
    </location>
</feature>
<feature type="domain" description="Peptidase C50" evidence="6">
    <location>
        <begin position="1956"/>
        <end position="2051"/>
    </location>
</feature>
<keyword evidence="4" id="KW-0159">Chromosome partition</keyword>
<protein>
    <recommendedName>
        <fullName evidence="2">separase</fullName>
        <ecNumber evidence="2">3.4.22.49</ecNumber>
    </recommendedName>
</protein>
<feature type="compositionally biased region" description="Polar residues" evidence="5">
    <location>
        <begin position="1505"/>
        <end position="1514"/>
    </location>
</feature>
<evidence type="ECO:0000256" key="4">
    <source>
        <dbReference type="ARBA" id="ARBA00022829"/>
    </source>
</evidence>
<dbReference type="GO" id="GO:0072686">
    <property type="term" value="C:mitotic spindle"/>
    <property type="evidence" value="ECO:0007669"/>
    <property type="project" value="TreeGrafter"/>
</dbReference>
<feature type="region of interest" description="Disordered" evidence="5">
    <location>
        <begin position="1365"/>
        <end position="1394"/>
    </location>
</feature>
<feature type="region of interest" description="Disordered" evidence="5">
    <location>
        <begin position="1488"/>
        <end position="1527"/>
    </location>
</feature>
<sequence>MTQGDLPTRAAHIQRAVASTSTCTAATIEALRSYLIPPAKPVHQRVNKAGRALPLTKDAHSAKPTKGTGSRARKPAVIVVEVSGAEGQDKSKLEDNVQSQERFELATAVINASLKTLTEAIRNPSLQKTGTALARRSFDATLNNGSSTRSQNALQPICGNRVTNSPGKHSQSPRSSCTDERIGGLRAQAECARIAFATLRSLQGVVGSPDLPFPQLETGMSALIAKMIALGFDELAFRELRILRRRLETFRGTSHSSLTSVPDPVEGEYASESKSETLTGMLKYRNIDAKGPVLALIITSQLQALRILALRKDASATEAALQHLRLDVPYSPANMIQQQVDPEIPASRDKGALQLETLAKLFIALCPSASKSEDQTMSKSGKTVSPVTSFQLQSLAFHIRLLWWGISGHQGNVMTELIDPFSRCLSAFQRRSWQDKKVKYELAKSTYETVLNSFQGVANPKDGTLFSIHQTLAELAEDSLQKDDAIAWFQQCRAGAMMSGASRTQLCTMTCRFAALQLRVLSPGSMGDAISSLQDATSSLMSNLQGDPADLDELLIVVASLRKLGFHSFQENHKPSSRNPTEVSAVFTDECRDIVLLCVNFMVRYLGNAPPRVESEKAMTRREQRRRAIVQIANPTIESVAAMARFSVKADQEVWQKLELGLRDCTRLVEGLEQDNYSVKDDMPDSWGLAAISNAYWTRYLHLVRAAADTKSSMECLRTSIDIIKNRSTHEKVAGHLPKKLEKYAQLYENMREYKKATGAYKEALGAYMGTDLRITLQESAATRSLEDVFENTAELAKLSKILRALPRVALKAAEAGDELRMFYDPEELAPGERGVFLEEQLQSVSAILLDQSSTPNSQHYMKVLANTLLSLYSEARFPVRRLRVLVRLLALRLTRSDALDRHIQDQLFLEVDENPVVGHSDMGLLHYLPHLTASRRILISVCQPGPDIEGIKTIIGSWSRLVQEQRDWHALQGHVCDITDWLMQLELLADYLEMQGLDLLRISVLNLLATIHEAAVSIQCSILVSALTELGVQYARLGYSGIAGNTLNKAQRYLETADLPYETVIRWHLSYAEYALVNGNLASCKENLGKAGSMFNESSSSVQSRKMRSRDLSEQSQLIADAYYVYSSLAAAEGLTANAIYLARLSVRNLQRAWAYLERSRNRNDRNVQSGPTAREKESLAESISKLSLSERRSADGVTTSPISALLAAAFWKLIARLFRGLTQTSMLFAAHGLIPEVRYYLQQSEMIAKAACAPCLLGQHFALSGQQSTLSGETDEASSLFQQAETNLSSTQPDRNYAMLQVFLGMYHTKSHNFQASELAFAVAEKTIQSLINRSFLNRLTCNESKAEDLDLQMSALTLQEAKTTRQTPKCQGRMTSKKNSSKSSADHKASTSLAKDIPEIEVIGLNRIRGELIRRRIHSSIREGNLEVAASMLEVARNHTYSHQCAVLQGLLTSQLYFRQALERLASDPVLCAIPESTVSCPSMKFSSDGKHRQGPVDACPRSTNSASSKLQRNKGIPKTSRTKAQCVAKPEVDLLRLAQKAMSDVLSLARQVSSTSSLHEVSDVLGNILITLSASPTSTYALGNPVSANLLLYVLEVGRIYSMVRQSSAIQVERQLCETKEANDWPSKDTFEDQFSPRSGVNIDFATFQTEYIDIIPSGWTVVSISLSESHEDIFICKTRAGKAPFVLRLPLSRHSSMECDEEVFGFGQAKAEMQDIVVLANKSAEAADDVTRKGAKTEWWKTRERLDARLKDLLINIENIWLGGFRGIFSQRIENQELLSRFQQSFQNLMDKHLPSRQKSGKAVQTNCVALDPHVLEMFVSLGCPSESNDVDEPLMDLLYFVVDILQFNGERNAYDEIDFDSLAVGTIDALRQYHQAAKDKDEHQSEQHTILILDKNLQCFPWESMPCLSGQAISRLPSFGCLRNRILQQRSRQEQSDYSGTDRERFYISGRNGASLLNPAGDLMATQQRLEQPLQGLAGWENVIQREPTETEMKHLLEDHDLFLYFGHGSGGSFIRSRTIKKLEKCAVALLMGCSSGALVQAGEFEPYGMPMNYMQAGCPALVANLWDVTDRDIDRFSQTVLESWGLFRTAQPQSSPMKGSAKQKGKGKMEKFVGVKPCDHSSLALDQAVAKGRDSCKLRYLNGAAPVIYGVPVYLS</sequence>
<dbReference type="GO" id="GO:0004197">
    <property type="term" value="F:cysteine-type endopeptidase activity"/>
    <property type="evidence" value="ECO:0007669"/>
    <property type="project" value="InterPro"/>
</dbReference>
<evidence type="ECO:0000256" key="3">
    <source>
        <dbReference type="ARBA" id="ARBA00022801"/>
    </source>
</evidence>
<evidence type="ECO:0000259" key="6">
    <source>
        <dbReference type="PROSITE" id="PS51700"/>
    </source>
</evidence>
<evidence type="ECO:0000256" key="5">
    <source>
        <dbReference type="SAM" id="MobiDB-lite"/>
    </source>
</evidence>
<dbReference type="Proteomes" id="UP001166286">
    <property type="component" value="Unassembled WGS sequence"/>
</dbReference>
<dbReference type="InterPro" id="IPR011990">
    <property type="entry name" value="TPR-like_helical_dom_sf"/>
</dbReference>
<dbReference type="EMBL" id="JAFEKC020000003">
    <property type="protein sequence ID" value="KAK0515725.1"/>
    <property type="molecule type" value="Genomic_DNA"/>
</dbReference>
<evidence type="ECO:0000313" key="7">
    <source>
        <dbReference type="EMBL" id="KAK0515725.1"/>
    </source>
</evidence>
<dbReference type="InterPro" id="IPR005314">
    <property type="entry name" value="Peptidase_C50"/>
</dbReference>
<dbReference type="GO" id="GO:0006508">
    <property type="term" value="P:proteolysis"/>
    <property type="evidence" value="ECO:0007669"/>
    <property type="project" value="InterPro"/>
</dbReference>
<organism evidence="7 8">
    <name type="scientific">Cladonia borealis</name>
    <dbReference type="NCBI Taxonomy" id="184061"/>
    <lineage>
        <taxon>Eukaryota</taxon>
        <taxon>Fungi</taxon>
        <taxon>Dikarya</taxon>
        <taxon>Ascomycota</taxon>
        <taxon>Pezizomycotina</taxon>
        <taxon>Lecanoromycetes</taxon>
        <taxon>OSLEUM clade</taxon>
        <taxon>Lecanoromycetidae</taxon>
        <taxon>Lecanorales</taxon>
        <taxon>Lecanorineae</taxon>
        <taxon>Cladoniaceae</taxon>
        <taxon>Cladonia</taxon>
    </lineage>
</organism>
<dbReference type="GO" id="GO:0005737">
    <property type="term" value="C:cytoplasm"/>
    <property type="evidence" value="ECO:0007669"/>
    <property type="project" value="TreeGrafter"/>
</dbReference>
<feature type="region of interest" description="Disordered" evidence="5">
    <location>
        <begin position="142"/>
        <end position="181"/>
    </location>
</feature>
<dbReference type="Pfam" id="PF03568">
    <property type="entry name" value="Separin_C"/>
    <property type="match status" value="1"/>
</dbReference>
<comment type="caution">
    <text evidence="7">The sequence shown here is derived from an EMBL/GenBank/DDBJ whole genome shotgun (WGS) entry which is preliminary data.</text>
</comment>
<accession>A0AA39R6G8</accession>
<dbReference type="InterPro" id="IPR030397">
    <property type="entry name" value="SEPARIN_core_dom"/>
</dbReference>
<dbReference type="SUPFAM" id="SSF48452">
    <property type="entry name" value="TPR-like"/>
    <property type="match status" value="1"/>
</dbReference>
<evidence type="ECO:0000313" key="8">
    <source>
        <dbReference type="Proteomes" id="UP001166286"/>
    </source>
</evidence>
<dbReference type="PROSITE" id="PS51700">
    <property type="entry name" value="SEPARIN"/>
    <property type="match status" value="1"/>
</dbReference>
<feature type="compositionally biased region" description="Polar residues" evidence="5">
    <location>
        <begin position="142"/>
        <end position="154"/>
    </location>
</feature>
<feature type="compositionally biased region" description="Polar residues" evidence="5">
    <location>
        <begin position="161"/>
        <end position="176"/>
    </location>
</feature>
<comment type="catalytic activity">
    <reaction evidence="1">
        <text>All bonds known to be hydrolyzed by this endopeptidase have arginine in P1 and an acidic residue in P4. P6 is often occupied by an acidic residue or by a hydroxy-amino-acid residue, the phosphorylation of which enhances cleavage.</text>
        <dbReference type="EC" id="3.4.22.49"/>
    </reaction>
</comment>
<dbReference type="GO" id="GO:0044732">
    <property type="term" value="C:mitotic spindle pole body"/>
    <property type="evidence" value="ECO:0007669"/>
    <property type="project" value="TreeGrafter"/>
</dbReference>
<proteinExistence type="predicted"/>
<dbReference type="PANTHER" id="PTHR12792:SF0">
    <property type="entry name" value="SEPARIN"/>
    <property type="match status" value="1"/>
</dbReference>
<evidence type="ECO:0000256" key="1">
    <source>
        <dbReference type="ARBA" id="ARBA00000451"/>
    </source>
</evidence>
<dbReference type="GO" id="GO:0005634">
    <property type="term" value="C:nucleus"/>
    <property type="evidence" value="ECO:0007669"/>
    <property type="project" value="InterPro"/>
</dbReference>
<reference evidence="7" key="1">
    <citation type="submission" date="2023-03" db="EMBL/GenBank/DDBJ databases">
        <title>Complete genome of Cladonia borealis.</title>
        <authorList>
            <person name="Park H."/>
        </authorList>
    </citation>
    <scope>NUCLEOTIDE SEQUENCE</scope>
    <source>
        <strain evidence="7">ANT050790</strain>
    </source>
</reference>
<evidence type="ECO:0000256" key="2">
    <source>
        <dbReference type="ARBA" id="ARBA00012489"/>
    </source>
</evidence>
<feature type="compositionally biased region" description="Polar residues" evidence="5">
    <location>
        <begin position="1365"/>
        <end position="1377"/>
    </location>
</feature>
<gene>
    <name evidence="7" type="ORF">JMJ35_001759</name>
</gene>
<dbReference type="PANTHER" id="PTHR12792">
    <property type="entry name" value="EXTRA SPINDLE POLES 1-RELATED"/>
    <property type="match status" value="1"/>
</dbReference>
<keyword evidence="8" id="KW-1185">Reference proteome</keyword>
<dbReference type="GO" id="GO:0051307">
    <property type="term" value="P:meiotic chromosome separation"/>
    <property type="evidence" value="ECO:0007669"/>
    <property type="project" value="TreeGrafter"/>
</dbReference>
<name>A0AA39R6G8_9LECA</name>